<protein>
    <submittedName>
        <fullName evidence="2">Uncharacterized protein</fullName>
    </submittedName>
</protein>
<dbReference type="AlphaFoldDB" id="A0A9P7YK94"/>
<dbReference type="Proteomes" id="UP000824998">
    <property type="component" value="Unassembled WGS sequence"/>
</dbReference>
<organism evidence="2 3">
    <name type="scientific">Amylocarpus encephaloides</name>
    <dbReference type="NCBI Taxonomy" id="45428"/>
    <lineage>
        <taxon>Eukaryota</taxon>
        <taxon>Fungi</taxon>
        <taxon>Dikarya</taxon>
        <taxon>Ascomycota</taxon>
        <taxon>Pezizomycotina</taxon>
        <taxon>Leotiomycetes</taxon>
        <taxon>Helotiales</taxon>
        <taxon>Helotiales incertae sedis</taxon>
        <taxon>Amylocarpus</taxon>
    </lineage>
</organism>
<comment type="caution">
    <text evidence="2">The sequence shown here is derived from an EMBL/GenBank/DDBJ whole genome shotgun (WGS) entry which is preliminary data.</text>
</comment>
<evidence type="ECO:0000313" key="3">
    <source>
        <dbReference type="Proteomes" id="UP000824998"/>
    </source>
</evidence>
<accession>A0A9P7YK94</accession>
<name>A0A9P7YK94_9HELO</name>
<keyword evidence="3" id="KW-1185">Reference proteome</keyword>
<proteinExistence type="predicted"/>
<feature type="region of interest" description="Disordered" evidence="1">
    <location>
        <begin position="40"/>
        <end position="161"/>
    </location>
</feature>
<dbReference type="EMBL" id="MU251437">
    <property type="protein sequence ID" value="KAG9235269.1"/>
    <property type="molecule type" value="Genomic_DNA"/>
</dbReference>
<feature type="compositionally biased region" description="Basic and acidic residues" evidence="1">
    <location>
        <begin position="105"/>
        <end position="114"/>
    </location>
</feature>
<feature type="compositionally biased region" description="Basic and acidic residues" evidence="1">
    <location>
        <begin position="148"/>
        <end position="160"/>
    </location>
</feature>
<feature type="compositionally biased region" description="Polar residues" evidence="1">
    <location>
        <begin position="63"/>
        <end position="78"/>
    </location>
</feature>
<reference evidence="2" key="1">
    <citation type="journal article" date="2021" name="IMA Fungus">
        <title>Genomic characterization of three marine fungi, including Emericellopsis atlantica sp. nov. with signatures of a generalist lifestyle and marine biomass degradation.</title>
        <authorList>
            <person name="Hagestad O.C."/>
            <person name="Hou L."/>
            <person name="Andersen J.H."/>
            <person name="Hansen E.H."/>
            <person name="Altermark B."/>
            <person name="Li C."/>
            <person name="Kuhnert E."/>
            <person name="Cox R.J."/>
            <person name="Crous P.W."/>
            <person name="Spatafora J.W."/>
            <person name="Lail K."/>
            <person name="Amirebrahimi M."/>
            <person name="Lipzen A."/>
            <person name="Pangilinan J."/>
            <person name="Andreopoulos W."/>
            <person name="Hayes R.D."/>
            <person name="Ng V."/>
            <person name="Grigoriev I.V."/>
            <person name="Jackson S.A."/>
            <person name="Sutton T.D.S."/>
            <person name="Dobson A.D.W."/>
            <person name="Rama T."/>
        </authorList>
    </citation>
    <scope>NUCLEOTIDE SEQUENCE</scope>
    <source>
        <strain evidence="2">TRa018bII</strain>
    </source>
</reference>
<sequence>MWFPEATSCQKALALVNNQLGQQRGVVEKGREWPVEKLEWWSTPNGGSPHLTGEGGGGPVDSKPQTSQDGEVTTTVSQLFLPHGSATRRPGKITKTTPVGHVHHANRDARRRGGDGCGGCSGGRRFLNVNGRRARKNRRPLSTSIDGGPRRSTVDQDQTRNCRAPETWVLSRALMVSSSLVDGSSLWPVLTRGCRLLEEERRSSDSKCDAREEERSGVVEMQSSLESSL</sequence>
<feature type="region of interest" description="Disordered" evidence="1">
    <location>
        <begin position="200"/>
        <end position="229"/>
    </location>
</feature>
<evidence type="ECO:0000313" key="2">
    <source>
        <dbReference type="EMBL" id="KAG9235269.1"/>
    </source>
</evidence>
<gene>
    <name evidence="2" type="ORF">BJ875DRAFT_440528</name>
</gene>
<evidence type="ECO:0000256" key="1">
    <source>
        <dbReference type="SAM" id="MobiDB-lite"/>
    </source>
</evidence>
<feature type="compositionally biased region" description="Basic and acidic residues" evidence="1">
    <location>
        <begin position="200"/>
        <end position="217"/>
    </location>
</feature>